<evidence type="ECO:0000256" key="3">
    <source>
        <dbReference type="ARBA" id="ARBA00022692"/>
    </source>
</evidence>
<dbReference type="Proteomes" id="UP001607302">
    <property type="component" value="Unassembled WGS sequence"/>
</dbReference>
<dbReference type="PANTHER" id="PTHR31501">
    <property type="entry name" value="CALCIUM RELEASE-ACTIVATED CALCIUM CHANNEL PROTEIN 1"/>
    <property type="match status" value="1"/>
</dbReference>
<organism evidence="7 8">
    <name type="scientific">Vespula squamosa</name>
    <name type="common">Southern yellow jacket</name>
    <name type="synonym">Wasp</name>
    <dbReference type="NCBI Taxonomy" id="30214"/>
    <lineage>
        <taxon>Eukaryota</taxon>
        <taxon>Metazoa</taxon>
        <taxon>Ecdysozoa</taxon>
        <taxon>Arthropoda</taxon>
        <taxon>Hexapoda</taxon>
        <taxon>Insecta</taxon>
        <taxon>Pterygota</taxon>
        <taxon>Neoptera</taxon>
        <taxon>Endopterygota</taxon>
        <taxon>Hymenoptera</taxon>
        <taxon>Apocrita</taxon>
        <taxon>Aculeata</taxon>
        <taxon>Vespoidea</taxon>
        <taxon>Vespidae</taxon>
        <taxon>Vespinae</taxon>
        <taxon>Vespula</taxon>
    </lineage>
</organism>
<keyword evidence="4 6" id="KW-1133">Transmembrane helix</keyword>
<evidence type="ECO:0000256" key="6">
    <source>
        <dbReference type="SAM" id="Phobius"/>
    </source>
</evidence>
<dbReference type="GO" id="GO:0016020">
    <property type="term" value="C:membrane"/>
    <property type="evidence" value="ECO:0007669"/>
    <property type="project" value="UniProtKB-SubCell"/>
</dbReference>
<dbReference type="Gene3D" id="1.20.140.140">
    <property type="entry name" value="Calcium release-activated calcium channel protein Orai"/>
    <property type="match status" value="1"/>
</dbReference>
<dbReference type="Pfam" id="PF07856">
    <property type="entry name" value="Orai-1"/>
    <property type="match status" value="1"/>
</dbReference>
<evidence type="ECO:0000256" key="2">
    <source>
        <dbReference type="ARBA" id="ARBA00008062"/>
    </source>
</evidence>
<reference evidence="7 8" key="1">
    <citation type="journal article" date="2024" name="Ann. Entomol. Soc. Am.">
        <title>Genomic analyses of the southern and eastern yellowjacket wasps (Hymenoptera: Vespidae) reveal evolutionary signatures of social life.</title>
        <authorList>
            <person name="Catto M.A."/>
            <person name="Caine P.B."/>
            <person name="Orr S.E."/>
            <person name="Hunt B.G."/>
            <person name="Goodisman M.A.D."/>
        </authorList>
    </citation>
    <scope>NUCLEOTIDE SEQUENCE [LARGE SCALE GENOMIC DNA]</scope>
    <source>
        <strain evidence="7">233</strain>
        <tissue evidence="7">Head and thorax</tissue>
    </source>
</reference>
<comment type="subcellular location">
    <subcellularLocation>
        <location evidence="1">Membrane</location>
        <topology evidence="1">Multi-pass membrane protein</topology>
    </subcellularLocation>
</comment>
<accession>A0ABD2B100</accession>
<keyword evidence="5 6" id="KW-0472">Membrane</keyword>
<dbReference type="InterPro" id="IPR038350">
    <property type="entry name" value="Orai_sf"/>
</dbReference>
<name>A0ABD2B100_VESSQ</name>
<dbReference type="AlphaFoldDB" id="A0ABD2B100"/>
<evidence type="ECO:0000313" key="8">
    <source>
        <dbReference type="Proteomes" id="UP001607302"/>
    </source>
</evidence>
<feature type="transmembrane region" description="Helical" evidence="6">
    <location>
        <begin position="303"/>
        <end position="328"/>
    </location>
</feature>
<evidence type="ECO:0000256" key="4">
    <source>
        <dbReference type="ARBA" id="ARBA00022989"/>
    </source>
</evidence>
<feature type="transmembrane region" description="Helical" evidence="6">
    <location>
        <begin position="248"/>
        <end position="274"/>
    </location>
</feature>
<dbReference type="PANTHER" id="PTHR31501:SF7">
    <property type="entry name" value="CALCIUM RELEASE-ACTIVATED CALCIUM CHANNEL PROTEIN 1"/>
    <property type="match status" value="1"/>
</dbReference>
<keyword evidence="3 6" id="KW-0812">Transmembrane</keyword>
<keyword evidence="8" id="KW-1185">Reference proteome</keyword>
<dbReference type="InterPro" id="IPR012446">
    <property type="entry name" value="CRAC_channel"/>
</dbReference>
<comment type="caution">
    <text evidence="7">The sequence shown here is derived from an EMBL/GenBank/DDBJ whole genome shotgun (WGS) entry which is preliminary data.</text>
</comment>
<evidence type="ECO:0000256" key="1">
    <source>
        <dbReference type="ARBA" id="ARBA00004141"/>
    </source>
</evidence>
<dbReference type="FunFam" id="1.20.140.140:FF:000002">
    <property type="entry name" value="Uncharacterized protein, isoform B"/>
    <property type="match status" value="1"/>
</dbReference>
<evidence type="ECO:0000256" key="5">
    <source>
        <dbReference type="ARBA" id="ARBA00023136"/>
    </source>
</evidence>
<comment type="similarity">
    <text evidence="2">Belongs to the Orai family.</text>
</comment>
<sequence length="393" mass="43812">MCENSKLKENSVMSQDNLELIESIKSRSGSPDHFEDEKRAKSCADELTVGKSNKSTQSDITQSNWRHSYGLSHKSYYGGLQQQRSTSALHLPKHSQYQISESNFSTYNPKNNTLCSTQSELILSARNRASKYVTLDMRSNVVGTPPSHLYLPTNSNNYIGTPGGSTQPCNTCCCACNGPQNSRTNVPLVTSPSINEHDGPQSLSWRRLHMSRAKLKATATTSELLSGFAMVAMVELQINDPTAVPEWLFVMFAVCTTVLVSVHIFALMISTYLLPNVEAISKLQISRLITESPHERMRGFIELAWAFSTVLGLFLFLVEVAILCWVKFWDYSFTAATASTIIVIPVLIVFVAFAVHFYHSLVVYKCETSISDMKELESIKRNLDNATINHTTV</sequence>
<gene>
    <name evidence="7" type="ORF">V1478_006814</name>
</gene>
<feature type="transmembrane region" description="Helical" evidence="6">
    <location>
        <begin position="340"/>
        <end position="364"/>
    </location>
</feature>
<protein>
    <submittedName>
        <fullName evidence="7">Protein orai-2-like</fullName>
    </submittedName>
</protein>
<evidence type="ECO:0000313" key="7">
    <source>
        <dbReference type="EMBL" id="KAL2726536.1"/>
    </source>
</evidence>
<proteinExistence type="inferred from homology"/>
<dbReference type="EMBL" id="JAUDFV010000133">
    <property type="protein sequence ID" value="KAL2726536.1"/>
    <property type="molecule type" value="Genomic_DNA"/>
</dbReference>